<evidence type="ECO:0000256" key="3">
    <source>
        <dbReference type="PROSITE-ProRule" id="PRU00284"/>
    </source>
</evidence>
<feature type="domain" description="Methyl-accepting transducer" evidence="6">
    <location>
        <begin position="351"/>
        <end position="580"/>
    </location>
</feature>
<dbReference type="InterPro" id="IPR051310">
    <property type="entry name" value="MCP_chemotaxis"/>
</dbReference>
<dbReference type="InterPro" id="IPR004089">
    <property type="entry name" value="MCPsignal_dom"/>
</dbReference>
<evidence type="ECO:0000256" key="2">
    <source>
        <dbReference type="ARBA" id="ARBA00029447"/>
    </source>
</evidence>
<dbReference type="InterPro" id="IPR003660">
    <property type="entry name" value="HAMP_dom"/>
</dbReference>
<dbReference type="RefSeq" id="WP_045017770.1">
    <property type="nucleotide sequence ID" value="NZ_CP166104.1"/>
</dbReference>
<dbReference type="Gene3D" id="1.10.287.950">
    <property type="entry name" value="Methyl-accepting chemotaxis protein"/>
    <property type="match status" value="1"/>
</dbReference>
<dbReference type="PROSITE" id="PS50885">
    <property type="entry name" value="HAMP"/>
    <property type="match status" value="2"/>
</dbReference>
<evidence type="ECO:0000256" key="4">
    <source>
        <dbReference type="SAM" id="MobiDB-lite"/>
    </source>
</evidence>
<evidence type="ECO:0000259" key="6">
    <source>
        <dbReference type="PROSITE" id="PS50111"/>
    </source>
</evidence>
<sequence>MRNIPVVGKFLTVFALFGICAVLIAAYSAVQIKSIDKSYSDLISHESSAALNLALANRALLNGRAALADMMIAFTEEGNAAAEVEVKATRSEFTKLMDQAIADIPDDNRLPPLKQEALTLYNVTCKNAWHLGRTAANVDEALASQKAFGTECQPVFGKIGANLTQIATDITAQSDKQSDLLTLASDNTALVTVVAVILGFITVVVLGYFAIRSWLVTPMQGLVGTMQTLADGNLSVNIEGTDRRDEVGTMAKAVQVFKDNELKARRLESDAAQVRDQSEADRQRTAEIDRRRTAEMTEATSGLADGLKHMANGDLSYQLVTPFAADFESLRADFNMAVNQLNKTLISVADVTATIDDGSRELSSSAGDLSQRTETQAASLEETAAALDQITSNVSNSTKRTEEARIVAVEANRSAQSSGQVVANAVDAMKRIESSSSQISNIIGVIDEIAFQTNLLALNAGVEAARAGEAGKGFAVVAQEVRELAQRSAQAAKEIKELIRNSADEVQNGVKLVTATGDALKVIESHVIAINTQLDAIATSAREQSVGLAEVNSAVNQMDQVTQHNAAMVERATASSASLAGDAEKLRQIVGQFKLDGITVSTSTAKTAYQPSTSMRVADNNAQPRPSPARRMIGQVAAALGVSTASKEQAWAEF</sequence>
<dbReference type="CDD" id="cd11386">
    <property type="entry name" value="MCP_signal"/>
    <property type="match status" value="1"/>
</dbReference>
<evidence type="ECO:0000313" key="9">
    <source>
        <dbReference type="Proteomes" id="UP000032564"/>
    </source>
</evidence>
<dbReference type="PROSITE" id="PS50111">
    <property type="entry name" value="CHEMOTAXIS_TRANSDUC_2"/>
    <property type="match status" value="1"/>
</dbReference>
<evidence type="ECO:0000256" key="5">
    <source>
        <dbReference type="SAM" id="Phobius"/>
    </source>
</evidence>
<dbReference type="SUPFAM" id="SSF58104">
    <property type="entry name" value="Methyl-accepting chemotaxis protein (MCP) signaling domain"/>
    <property type="match status" value="1"/>
</dbReference>
<reference evidence="8 9" key="1">
    <citation type="submission" date="2014-12" db="EMBL/GenBank/DDBJ databases">
        <authorList>
            <person name="Kuzmanovic N."/>
            <person name="Pulawska J."/>
            <person name="Obradovic A."/>
        </authorList>
    </citation>
    <scope>NUCLEOTIDE SEQUENCE [LARGE SCALE GENOMIC DNA]</scope>
    <source>
        <strain evidence="8 9">KFB 330</strain>
    </source>
</reference>
<feature type="compositionally biased region" description="Basic and acidic residues" evidence="4">
    <location>
        <begin position="276"/>
        <end position="295"/>
    </location>
</feature>
<comment type="caution">
    <text evidence="8">The sequence shown here is derived from an EMBL/GenBank/DDBJ whole genome shotgun (WGS) entry which is preliminary data.</text>
</comment>
<feature type="domain" description="HAMP" evidence="7">
    <location>
        <begin position="294"/>
        <end position="346"/>
    </location>
</feature>
<dbReference type="Gene3D" id="6.10.340.10">
    <property type="match status" value="1"/>
</dbReference>
<keyword evidence="3" id="KW-0807">Transducer</keyword>
<feature type="domain" description="HAMP" evidence="7">
    <location>
        <begin position="213"/>
        <end position="266"/>
    </location>
</feature>
<dbReference type="EMBL" id="JWIT01000005">
    <property type="protein sequence ID" value="KJF73645.1"/>
    <property type="molecule type" value="Genomic_DNA"/>
</dbReference>
<feature type="region of interest" description="Disordered" evidence="4">
    <location>
        <begin position="268"/>
        <end position="297"/>
    </location>
</feature>
<dbReference type="Pfam" id="PF00672">
    <property type="entry name" value="HAMP"/>
    <property type="match status" value="1"/>
</dbReference>
<protein>
    <submittedName>
        <fullName evidence="8">Chemotaxis protein</fullName>
    </submittedName>
</protein>
<dbReference type="SMART" id="SM00304">
    <property type="entry name" value="HAMP"/>
    <property type="match status" value="2"/>
</dbReference>
<feature type="transmembrane region" description="Helical" evidence="5">
    <location>
        <begin position="6"/>
        <end position="30"/>
    </location>
</feature>
<name>A0ABR5D990_9HYPH</name>
<dbReference type="PANTHER" id="PTHR43531">
    <property type="entry name" value="PROTEIN ICFG"/>
    <property type="match status" value="1"/>
</dbReference>
<evidence type="ECO:0000259" key="7">
    <source>
        <dbReference type="PROSITE" id="PS50885"/>
    </source>
</evidence>
<gene>
    <name evidence="8" type="ORF">RP75_09975</name>
</gene>
<keyword evidence="5" id="KW-0812">Transmembrane</keyword>
<feature type="transmembrane region" description="Helical" evidence="5">
    <location>
        <begin position="189"/>
        <end position="211"/>
    </location>
</feature>
<dbReference type="Proteomes" id="UP000032564">
    <property type="component" value="Unassembled WGS sequence"/>
</dbReference>
<keyword evidence="5" id="KW-1133">Transmembrane helix</keyword>
<dbReference type="SUPFAM" id="SSF158472">
    <property type="entry name" value="HAMP domain-like"/>
    <property type="match status" value="1"/>
</dbReference>
<dbReference type="CDD" id="cd06225">
    <property type="entry name" value="HAMP"/>
    <property type="match status" value="1"/>
</dbReference>
<keyword evidence="5" id="KW-0472">Membrane</keyword>
<dbReference type="PANTHER" id="PTHR43531:SF11">
    <property type="entry name" value="METHYL-ACCEPTING CHEMOTAXIS PROTEIN 3"/>
    <property type="match status" value="1"/>
</dbReference>
<comment type="similarity">
    <text evidence="2">Belongs to the methyl-accepting chemotaxis (MCP) protein family.</text>
</comment>
<evidence type="ECO:0000256" key="1">
    <source>
        <dbReference type="ARBA" id="ARBA00022500"/>
    </source>
</evidence>
<evidence type="ECO:0000313" key="8">
    <source>
        <dbReference type="EMBL" id="KJF73645.1"/>
    </source>
</evidence>
<proteinExistence type="inferred from homology"/>
<accession>A0ABR5D990</accession>
<organism evidence="8 9">
    <name type="scientific">Agrobacterium arsenijevicii</name>
    <dbReference type="NCBI Taxonomy" id="1585697"/>
    <lineage>
        <taxon>Bacteria</taxon>
        <taxon>Pseudomonadati</taxon>
        <taxon>Pseudomonadota</taxon>
        <taxon>Alphaproteobacteria</taxon>
        <taxon>Hyphomicrobiales</taxon>
        <taxon>Rhizobiaceae</taxon>
        <taxon>Rhizobium/Agrobacterium group</taxon>
        <taxon>Agrobacterium</taxon>
    </lineage>
</organism>
<dbReference type="Pfam" id="PF00015">
    <property type="entry name" value="MCPsignal"/>
    <property type="match status" value="1"/>
</dbReference>
<keyword evidence="9" id="KW-1185">Reference proteome</keyword>
<keyword evidence="1" id="KW-0145">Chemotaxis</keyword>
<dbReference type="SMART" id="SM00283">
    <property type="entry name" value="MA"/>
    <property type="match status" value="1"/>
</dbReference>